<dbReference type="Proteomes" id="UP000291088">
    <property type="component" value="Unassembled WGS sequence"/>
</dbReference>
<reference evidence="1 2" key="1">
    <citation type="submission" date="2019-01" db="EMBL/GenBank/DDBJ databases">
        <authorList>
            <person name="Deng T."/>
        </authorList>
    </citation>
    <scope>NUCLEOTIDE SEQUENCE [LARGE SCALE GENOMIC DNA]</scope>
    <source>
        <strain evidence="1 2">F8825</strain>
    </source>
</reference>
<accession>A0A4Q2SWC4</accession>
<keyword evidence="2" id="KW-1185">Reference proteome</keyword>
<sequence length="206" mass="22315">MSLVLKWRDVSGMQRLENAMGRLSGPQRHMALQRAVNHTGDKARTQVTRVLARQTGLPYGVIRKALKVNKAGGASISDGEITVRTDASLAYVITSRGGDISLKYFKARETRAGVTAAPFGQRQLFPGTFIKGGRFPNRVTAKGLNGHVYKRTGKGRGPIELQDSGVIIPAEMVSGASAEAFTNVVEGELPKRTMHEIERLAPGIFD</sequence>
<protein>
    <recommendedName>
        <fullName evidence="3">Prophage minor tail protein Z (GPZ)</fullName>
    </recommendedName>
</protein>
<dbReference type="EMBL" id="SDVB01000253">
    <property type="protein sequence ID" value="RYC10162.1"/>
    <property type="molecule type" value="Genomic_DNA"/>
</dbReference>
<dbReference type="Pfam" id="PF06763">
    <property type="entry name" value="Minor_tail_Z"/>
    <property type="match status" value="1"/>
</dbReference>
<name>A0A4Q2SWC4_9HYPH</name>
<dbReference type="InterPro" id="IPR010633">
    <property type="entry name" value="Phage_lambda_GpZ"/>
</dbReference>
<organism evidence="1 2">
    <name type="scientific">Ciceribacter ferrooxidans</name>
    <dbReference type="NCBI Taxonomy" id="2509717"/>
    <lineage>
        <taxon>Bacteria</taxon>
        <taxon>Pseudomonadati</taxon>
        <taxon>Pseudomonadota</taxon>
        <taxon>Alphaproteobacteria</taxon>
        <taxon>Hyphomicrobiales</taxon>
        <taxon>Rhizobiaceae</taxon>
        <taxon>Ciceribacter</taxon>
    </lineage>
</organism>
<dbReference type="AlphaFoldDB" id="A0A4Q2SWC4"/>
<gene>
    <name evidence="1" type="ORF">EUU22_19035</name>
</gene>
<evidence type="ECO:0000313" key="1">
    <source>
        <dbReference type="EMBL" id="RYC10162.1"/>
    </source>
</evidence>
<dbReference type="RefSeq" id="WP_129333555.1">
    <property type="nucleotide sequence ID" value="NZ_SDVB01000253.1"/>
</dbReference>
<comment type="caution">
    <text evidence="1">The sequence shown here is derived from an EMBL/GenBank/DDBJ whole genome shotgun (WGS) entry which is preliminary data.</text>
</comment>
<dbReference type="OrthoDB" id="7840472at2"/>
<evidence type="ECO:0000313" key="2">
    <source>
        <dbReference type="Proteomes" id="UP000291088"/>
    </source>
</evidence>
<proteinExistence type="predicted"/>
<evidence type="ECO:0008006" key="3">
    <source>
        <dbReference type="Google" id="ProtNLM"/>
    </source>
</evidence>